<name>A0A2H5A400_9EURY</name>
<accession>A0A2H5A400</accession>
<evidence type="ECO:0000256" key="1">
    <source>
        <dbReference type="SAM" id="MobiDB-lite"/>
    </source>
</evidence>
<keyword evidence="2" id="KW-0614">Plasmid</keyword>
<sequence length="67" mass="7561">MSKNKTDKTAAQQYDNYPDPDAIVHFGDVSEELVELIEETLETSKFLSTSRDDLPETTLLVEAVENE</sequence>
<dbReference type="EMBL" id="CP019156">
    <property type="protein sequence ID" value="AUG49479.1"/>
    <property type="molecule type" value="Genomic_DNA"/>
</dbReference>
<reference evidence="2 3" key="1">
    <citation type="submission" date="2017-01" db="EMBL/GenBank/DDBJ databases">
        <title>A Red Light-Sensitive Sensory Rhodopsin I From Haloarcula taiwanensis, A New Haloarchaeon Isolated From Taiwan.</title>
        <authorList>
            <person name="Yang C.-S."/>
            <person name="Han Y.-A."/>
            <person name="Chen P.-C."/>
            <person name="Ng W.V."/>
            <person name="Chen T.-W."/>
        </authorList>
    </citation>
    <scope>NUCLEOTIDE SEQUENCE [LARGE SCALE GENOMIC DNA]</scope>
    <source>
        <strain evidence="2 3">Taiwanensis</strain>
        <plasmid evidence="2 3">pNYT1</plasmid>
    </source>
</reference>
<gene>
    <name evidence="2" type="ORF">BVU17_18050</name>
</gene>
<geneLocation type="plasmid" evidence="2 3">
    <name>pNYT1</name>
</geneLocation>
<dbReference type="KEGG" id="hta:BVU17_18050"/>
<evidence type="ECO:0000313" key="2">
    <source>
        <dbReference type="EMBL" id="AUG49479.1"/>
    </source>
</evidence>
<keyword evidence="3" id="KW-1185">Reference proteome</keyword>
<proteinExistence type="predicted"/>
<feature type="region of interest" description="Disordered" evidence="1">
    <location>
        <begin position="1"/>
        <end position="21"/>
    </location>
</feature>
<dbReference type="AlphaFoldDB" id="A0A2H5A400"/>
<evidence type="ECO:0000313" key="3">
    <source>
        <dbReference type="Proteomes" id="UP000242917"/>
    </source>
</evidence>
<protein>
    <submittedName>
        <fullName evidence="2">Uncharacterized protein</fullName>
    </submittedName>
</protein>
<organism evidence="2 3">
    <name type="scientific">Haloarcula taiwanensis</name>
    <dbReference type="NCBI Taxonomy" id="1932004"/>
    <lineage>
        <taxon>Archaea</taxon>
        <taxon>Methanobacteriati</taxon>
        <taxon>Methanobacteriota</taxon>
        <taxon>Stenosarchaea group</taxon>
        <taxon>Halobacteria</taxon>
        <taxon>Halobacteriales</taxon>
        <taxon>Haloarculaceae</taxon>
        <taxon>Haloarcula</taxon>
    </lineage>
</organism>
<dbReference type="Proteomes" id="UP000242917">
    <property type="component" value="Plasmid pNYT1"/>
</dbReference>